<name>I1QDX8_ORYGL</name>
<dbReference type="Gramene" id="ORGLA07G0232000.1">
    <property type="protein sequence ID" value="ORGLA07G0232000.1"/>
    <property type="gene ID" value="ORGLA07G0232000"/>
</dbReference>
<dbReference type="Proteomes" id="UP000007306">
    <property type="component" value="Unassembled WGS sequence"/>
</dbReference>
<accession>I1QDX8</accession>
<protein>
    <submittedName>
        <fullName evidence="1">Uncharacterized protein</fullName>
    </submittedName>
</protein>
<dbReference type="EnsemblPlants" id="ORGLA07G0232000.1">
    <property type="protein sequence ID" value="ORGLA07G0232000.1"/>
    <property type="gene ID" value="ORGLA07G0232000"/>
</dbReference>
<reference evidence="2" key="2">
    <citation type="submission" date="2018-04" db="EMBL/GenBank/DDBJ databases">
        <title>OglaRS2 (Oryza glaberrima Reference Sequence Version 2).</title>
        <authorList>
            <person name="Zhang J."/>
            <person name="Kudrna D."/>
            <person name="Lee S."/>
            <person name="Talag J."/>
            <person name="Rajasekar S."/>
            <person name="Wing R.A."/>
        </authorList>
    </citation>
    <scope>NUCLEOTIDE SEQUENCE [LARGE SCALE GENOMIC DNA]</scope>
    <source>
        <strain evidence="2">cv. IRGC 96717</strain>
    </source>
</reference>
<sequence>INEKALFLGEIKCLLGVVGERPKKWLEDHMAHKVKWARAFDTNGRRHSIMTSNMAESFNNVLRGI</sequence>
<evidence type="ECO:0000313" key="2">
    <source>
        <dbReference type="Proteomes" id="UP000007306"/>
    </source>
</evidence>
<evidence type="ECO:0000313" key="1">
    <source>
        <dbReference type="EnsemblPlants" id="ORGLA07G0232000.1"/>
    </source>
</evidence>
<proteinExistence type="predicted"/>
<dbReference type="HOGENOM" id="CLU_2856567_0_0_1"/>
<reference evidence="1" key="1">
    <citation type="submission" date="2015-06" db="UniProtKB">
        <authorList>
            <consortium name="EnsemblPlants"/>
        </authorList>
    </citation>
    <scope>IDENTIFICATION</scope>
</reference>
<dbReference type="AlphaFoldDB" id="I1QDX8"/>
<organism evidence="1 2">
    <name type="scientific">Oryza glaberrima</name>
    <name type="common">African rice</name>
    <dbReference type="NCBI Taxonomy" id="4538"/>
    <lineage>
        <taxon>Eukaryota</taxon>
        <taxon>Viridiplantae</taxon>
        <taxon>Streptophyta</taxon>
        <taxon>Embryophyta</taxon>
        <taxon>Tracheophyta</taxon>
        <taxon>Spermatophyta</taxon>
        <taxon>Magnoliopsida</taxon>
        <taxon>Liliopsida</taxon>
        <taxon>Poales</taxon>
        <taxon>Poaceae</taxon>
        <taxon>BOP clade</taxon>
        <taxon>Oryzoideae</taxon>
        <taxon>Oryzeae</taxon>
        <taxon>Oryzinae</taxon>
        <taxon>Oryza</taxon>
    </lineage>
</organism>
<keyword evidence="2" id="KW-1185">Reference proteome</keyword>